<dbReference type="Pfam" id="PF02734">
    <property type="entry name" value="Dak2"/>
    <property type="match status" value="1"/>
</dbReference>
<sequence length="202" mass="21758">MWIEQWMRRCSELVTENREYLIELDRVIGDADHGENLDRGFRAVVEYLATTDQETPADLLRGIGFTLIAHVGGASGPLYGTAFTRMGEVAAVTLTPTVIAAMLDRAMGGIQKRGHVQVGEKTMFDVWSAVADVANQGVDNGADIVELCELVDQSACEAAQATIDMVATQGRASYLGERTVGHMDPGAASSQLIFQALHESVS</sequence>
<evidence type="ECO:0000256" key="2">
    <source>
        <dbReference type="ARBA" id="ARBA00022777"/>
    </source>
</evidence>
<dbReference type="GO" id="GO:0016301">
    <property type="term" value="F:kinase activity"/>
    <property type="evidence" value="ECO:0007669"/>
    <property type="project" value="UniProtKB-KW"/>
</dbReference>
<dbReference type="InterPro" id="IPR036117">
    <property type="entry name" value="DhaL_dom_sf"/>
</dbReference>
<dbReference type="EMBL" id="CP099547">
    <property type="protein sequence ID" value="USR80221.1"/>
    <property type="molecule type" value="Genomic_DNA"/>
</dbReference>
<dbReference type="PANTHER" id="PTHR28629:SF4">
    <property type="entry name" value="TRIOKINASE_FMN CYCLASE"/>
    <property type="match status" value="1"/>
</dbReference>
<dbReference type="InterPro" id="IPR012737">
    <property type="entry name" value="DhaK_L_YcgS"/>
</dbReference>
<name>A0ABY5ALE4_9ACTO</name>
<dbReference type="NCBIfam" id="TIGR02365">
    <property type="entry name" value="dha_L_ycgS"/>
    <property type="match status" value="1"/>
</dbReference>
<evidence type="ECO:0000313" key="4">
    <source>
        <dbReference type="EMBL" id="USR80221.1"/>
    </source>
</evidence>
<evidence type="ECO:0000259" key="3">
    <source>
        <dbReference type="PROSITE" id="PS51480"/>
    </source>
</evidence>
<dbReference type="RefSeq" id="WP_252674071.1">
    <property type="nucleotide sequence ID" value="NZ_CP099547.1"/>
</dbReference>
<organism evidence="4 5">
    <name type="scientific">Arcanobacterium pinnipediorum</name>
    <dbReference type="NCBI Taxonomy" id="1503041"/>
    <lineage>
        <taxon>Bacteria</taxon>
        <taxon>Bacillati</taxon>
        <taxon>Actinomycetota</taxon>
        <taxon>Actinomycetes</taxon>
        <taxon>Actinomycetales</taxon>
        <taxon>Actinomycetaceae</taxon>
        <taxon>Arcanobacterium</taxon>
    </lineage>
</organism>
<dbReference type="SMART" id="SM01120">
    <property type="entry name" value="Dak2"/>
    <property type="match status" value="1"/>
</dbReference>
<keyword evidence="1" id="KW-0808">Transferase</keyword>
<gene>
    <name evidence="4" type="primary">dhaL</name>
    <name evidence="4" type="ORF">NG665_02770</name>
</gene>
<dbReference type="InterPro" id="IPR004007">
    <property type="entry name" value="DhaL_dom"/>
</dbReference>
<dbReference type="SUPFAM" id="SSF101473">
    <property type="entry name" value="DhaL-like"/>
    <property type="match status" value="1"/>
</dbReference>
<dbReference type="Gene3D" id="1.25.40.340">
    <property type="match status" value="1"/>
</dbReference>
<dbReference type="PROSITE" id="PS51480">
    <property type="entry name" value="DHAL"/>
    <property type="match status" value="1"/>
</dbReference>
<accession>A0ABY5ALE4</accession>
<proteinExistence type="predicted"/>
<protein>
    <submittedName>
        <fullName evidence="4">Dihydroxyacetone kinase subunit DhaL</fullName>
    </submittedName>
</protein>
<evidence type="ECO:0000256" key="1">
    <source>
        <dbReference type="ARBA" id="ARBA00022679"/>
    </source>
</evidence>
<dbReference type="InterPro" id="IPR050861">
    <property type="entry name" value="Dihydroxyacetone_Kinase"/>
</dbReference>
<keyword evidence="2 4" id="KW-0418">Kinase</keyword>
<evidence type="ECO:0000313" key="5">
    <source>
        <dbReference type="Proteomes" id="UP001056109"/>
    </source>
</evidence>
<dbReference type="PANTHER" id="PTHR28629">
    <property type="entry name" value="TRIOKINASE/FMN CYCLASE"/>
    <property type="match status" value="1"/>
</dbReference>
<dbReference type="Proteomes" id="UP001056109">
    <property type="component" value="Chromosome"/>
</dbReference>
<reference evidence="4" key="1">
    <citation type="submission" date="2022-06" db="EMBL/GenBank/DDBJ databases">
        <title>Complete Genome Sequence of Arcanobacterium pinnipediorum strain DSM 28752 isolated from a harbour seal.</title>
        <authorList>
            <person name="Borowiak M."/>
            <person name="Kreitlow A."/>
            <person name="Alssahen M."/>
            <person name="Malorny B."/>
            <person name="Laemmler C."/>
            <person name="Prenger-Berninghoff E."/>
            <person name="Siebert U."/>
            <person name="Ploetz M."/>
            <person name="Abdulmawjood A."/>
        </authorList>
    </citation>
    <scope>NUCLEOTIDE SEQUENCE</scope>
    <source>
        <strain evidence="4">DSM 28752</strain>
    </source>
</reference>
<keyword evidence="5" id="KW-1185">Reference proteome</keyword>
<feature type="domain" description="DhaL" evidence="3">
    <location>
        <begin position="1"/>
        <end position="199"/>
    </location>
</feature>